<dbReference type="RefSeq" id="WP_075633069.1">
    <property type="nucleotide sequence ID" value="NZ_MKIO01000018.1"/>
</dbReference>
<dbReference type="Proteomes" id="UP000186143">
    <property type="component" value="Unassembled WGS sequence"/>
</dbReference>
<accession>A0A1Q9API6</accession>
<organism evidence="1 2">
    <name type="scientific">Xaviernesmea rhizosphaerae</name>
    <dbReference type="NCBI Taxonomy" id="1672749"/>
    <lineage>
        <taxon>Bacteria</taxon>
        <taxon>Pseudomonadati</taxon>
        <taxon>Pseudomonadota</taxon>
        <taxon>Alphaproteobacteria</taxon>
        <taxon>Hyphomicrobiales</taxon>
        <taxon>Rhizobiaceae</taxon>
        <taxon>Rhizobium/Agrobacterium group</taxon>
        <taxon>Xaviernesmea</taxon>
    </lineage>
</organism>
<dbReference type="AlphaFoldDB" id="A0A1Q9API6"/>
<sequence>MTKALIRIMRNENAAVEDAALRFKQAWRGQADADVVLTFSSPMQLFEVLSPKRWQLIETLQRIGAQSLRGLARALGRDVKRVHEDVHLLMEWSLITRDESGRFLVPYEVIHADFDLRAIA</sequence>
<dbReference type="Pfam" id="PF25212">
    <property type="entry name" value="HVO_A0114"/>
    <property type="match status" value="1"/>
</dbReference>
<evidence type="ECO:0000313" key="2">
    <source>
        <dbReference type="Proteomes" id="UP000186143"/>
    </source>
</evidence>
<comment type="caution">
    <text evidence="1">The sequence shown here is derived from an EMBL/GenBank/DDBJ whole genome shotgun (WGS) entry which is preliminary data.</text>
</comment>
<dbReference type="EMBL" id="MKIO01000018">
    <property type="protein sequence ID" value="OLP57334.1"/>
    <property type="molecule type" value="Genomic_DNA"/>
</dbReference>
<gene>
    <name evidence="1" type="ORF">BJF92_16145</name>
</gene>
<proteinExistence type="predicted"/>
<dbReference type="InterPro" id="IPR036390">
    <property type="entry name" value="WH_DNA-bd_sf"/>
</dbReference>
<reference evidence="1 2" key="1">
    <citation type="submission" date="2016-09" db="EMBL/GenBank/DDBJ databases">
        <title>Rhizobium sp. nov., a novel species isolated from the rice rhizosphere.</title>
        <authorList>
            <person name="Zhao J."/>
            <person name="Zhang X."/>
        </authorList>
    </citation>
    <scope>NUCLEOTIDE SEQUENCE [LARGE SCALE GENOMIC DNA]</scope>
    <source>
        <strain evidence="1 2">MH17</strain>
    </source>
</reference>
<evidence type="ECO:0000313" key="1">
    <source>
        <dbReference type="EMBL" id="OLP57334.1"/>
    </source>
</evidence>
<dbReference type="SUPFAM" id="SSF46785">
    <property type="entry name" value="Winged helix' DNA-binding domain"/>
    <property type="match status" value="1"/>
</dbReference>
<name>A0A1Q9API6_9HYPH</name>
<protein>
    <submittedName>
        <fullName evidence="1">Transcriptional regulator</fullName>
    </submittedName>
</protein>
<dbReference type="OrthoDB" id="7471569at2"/>
<dbReference type="STRING" id="1672749.BJF92_16145"/>